<keyword evidence="4 5" id="KW-0067">ATP-binding</keyword>
<evidence type="ECO:0000256" key="6">
    <source>
        <dbReference type="SAM" id="MobiDB-lite"/>
    </source>
</evidence>
<dbReference type="Pfam" id="PF13087">
    <property type="entry name" value="AAA_12"/>
    <property type="match status" value="1"/>
</dbReference>
<feature type="compositionally biased region" description="Polar residues" evidence="6">
    <location>
        <begin position="2876"/>
        <end position="2891"/>
    </location>
</feature>
<evidence type="ECO:0000256" key="5">
    <source>
        <dbReference type="PROSITE-ProRule" id="PRU00560"/>
    </source>
</evidence>
<dbReference type="SUPFAM" id="SSF48452">
    <property type="entry name" value="TPR-like"/>
    <property type="match status" value="1"/>
</dbReference>
<evidence type="ECO:0000256" key="3">
    <source>
        <dbReference type="ARBA" id="ARBA00022806"/>
    </source>
</evidence>
<evidence type="ECO:0000256" key="7">
    <source>
        <dbReference type="SAM" id="Phobius"/>
    </source>
</evidence>
<dbReference type="GO" id="GO:0005694">
    <property type="term" value="C:chromosome"/>
    <property type="evidence" value="ECO:0007669"/>
    <property type="project" value="UniProtKB-ARBA"/>
</dbReference>
<keyword evidence="2 5" id="KW-0378">Hydrolase</keyword>
<dbReference type="SUPFAM" id="SSF52540">
    <property type="entry name" value="P-loop containing nucleoside triphosphate hydrolases"/>
    <property type="match status" value="2"/>
</dbReference>
<dbReference type="PANTHER" id="PTHR21529:SF4">
    <property type="entry name" value="TPR AND ANKYRIN REPEAT-CONTAINING PROTEIN 1"/>
    <property type="match status" value="1"/>
</dbReference>
<proteinExistence type="predicted"/>
<feature type="binding site" evidence="5">
    <location>
        <begin position="1160"/>
        <end position="1167"/>
    </location>
    <ligand>
        <name>ATP</name>
        <dbReference type="ChEBI" id="CHEBI:30616"/>
    </ligand>
</feature>
<dbReference type="InterPro" id="IPR027417">
    <property type="entry name" value="P-loop_NTPase"/>
</dbReference>
<dbReference type="GeneID" id="110788818"/>
<dbReference type="Pfam" id="PF20073">
    <property type="entry name" value="DUF6469"/>
    <property type="match status" value="1"/>
</dbReference>
<dbReference type="InterPro" id="IPR014016">
    <property type="entry name" value="UvrD-like_ATP-bd"/>
</dbReference>
<dbReference type="InterPro" id="IPR047187">
    <property type="entry name" value="SF1_C_Upf1"/>
</dbReference>
<dbReference type="RefSeq" id="XP_021849150.1">
    <property type="nucleotide sequence ID" value="XM_021993458.2"/>
</dbReference>
<keyword evidence="3 5" id="KW-0347">Helicase</keyword>
<feature type="compositionally biased region" description="Basic and acidic residues" evidence="6">
    <location>
        <begin position="2892"/>
        <end position="2905"/>
    </location>
</feature>
<dbReference type="PROSITE" id="PS51198">
    <property type="entry name" value="UVRD_HELICASE_ATP_BIND"/>
    <property type="match status" value="1"/>
</dbReference>
<dbReference type="InterPro" id="IPR045529">
    <property type="entry name" value="DUF6469"/>
</dbReference>
<feature type="domain" description="UvrD-like helicase ATP-binding" evidence="8">
    <location>
        <begin position="1139"/>
        <end position="1524"/>
    </location>
</feature>
<dbReference type="Pfam" id="PF13086">
    <property type="entry name" value="AAA_11"/>
    <property type="match status" value="1"/>
</dbReference>
<evidence type="ECO:0000256" key="4">
    <source>
        <dbReference type="ARBA" id="ARBA00022840"/>
    </source>
</evidence>
<keyword evidence="9" id="KW-1185">Reference proteome</keyword>
<dbReference type="PANTHER" id="PTHR21529">
    <property type="entry name" value="MAMMARY TURMOR VIRUS RECEPTOR HOMOLOG 1, 2 MTVR1, 2"/>
    <property type="match status" value="1"/>
</dbReference>
<evidence type="ECO:0000256" key="1">
    <source>
        <dbReference type="ARBA" id="ARBA00022741"/>
    </source>
</evidence>
<feature type="transmembrane region" description="Helical" evidence="7">
    <location>
        <begin position="20"/>
        <end position="42"/>
    </location>
</feature>
<feature type="region of interest" description="Disordered" evidence="6">
    <location>
        <begin position="2876"/>
        <end position="2952"/>
    </location>
</feature>
<gene>
    <name evidence="10" type="primary">LOC110788818</name>
</gene>
<dbReference type="Gene3D" id="3.40.50.300">
    <property type="entry name" value="P-loop containing nucleotide triphosphate hydrolases"/>
    <property type="match status" value="4"/>
</dbReference>
<keyword evidence="7" id="KW-0812">Transmembrane</keyword>
<keyword evidence="7" id="KW-1133">Transmembrane helix</keyword>
<dbReference type="InterPro" id="IPR041679">
    <property type="entry name" value="DNA2/NAM7-like_C"/>
</dbReference>
<evidence type="ECO:0000256" key="2">
    <source>
        <dbReference type="ARBA" id="ARBA00022801"/>
    </source>
</evidence>
<sequence>MSFHIPNYKYNSHYVSYSSGFPSSYCLINLFFKCLYWSYWLLLMMMMEGSSSSFLTDEINDRMARDSAFLNKIFSWSLDDIFNDNFYTEQIKQIPDSFDTVGEYFSSFVCPLLEETRADLRSSLEIISRAPYAEIVSYDNSKRDPLLYDVHIDEWRNRFNDRGKEPYKTLPGDIFVLVKSRPESIYDLQVLAQTWVLASVTKISKNNSEDETDDDSSSTSFKVKASKDIGDMDDSYSSFFLVFLMNSTTHKRVWNALHMFKNVRILQGVLQRNTADEGCHNLCGSTSNIRLSEDLCLEISSSLNSSQCEAVLASLQATQCEHTSQVQLVWGPPGTGKTKTLSTLLYFLRRMNVRTLICAPTNVAITEVAGRLLQLTMNSSPRDSAEKFNCLGDILLFGNKARLRVGSYIEDMYLDYRVKRLTECFVPLTGWRSCFPSLSNFLEDYVSQYNVYLENELNKKKEQPIDDIDTAGQPITEVDTAGQVESFLVFFTKRFKAAAEPVRRCISIFCTHVSKSYIGESNLAHMIILFNLLKSFEKLLLQGDLRSEELLELFSSGEDGDSLVHGVDRENMQLLEVKRRECVSILRTLLISLGVLFPNVMHTESIEKLCFQMASLIFCTASSSFKLYTTPMKPLSLLVIDEAAQLKECESAIPLQLPGLRHAILFGDECQLPAMVQSNLSRDAGFGRSLFQRLSLLGWPKHLLNVQYRMHPAISSFPNAEFYLKQILDAPSVSNENYEREYLPALMYGPYSFINVSEGREEVDDDGRSRRNMVEAAVVAKILHNLFKTWRHSIERLAIGVISPYAAQVVAIEEMIGRRYESLDNFRVKVKSVDGFQGGEEDIIIISTVRSNNAGEVGFISSSQRTNVALTRARYCLWVLGNEKTLFRSDSIWKRLVSNARERRCFFNADEDKSLTEAMIDIKKELNQLDDLLNKDSILFRSARWKVLFSDNFVKSFSKLPSTRAKKSVMNLLVNLSNGWRPKKVKADPVCESTIQIVKQYKVEGRYIICTNDIMKDTEYIQMLKIWDVMPLEDVSKLVKRLDSIYGAYTDDFLSHCKERGLEGLLEIPRTWSKSIDIVRLKSNYAGSTSASDGDLDGTSYAENAKVSESLLLMKFYSLSAGIVGHLLSDSDGKALDLPFEVTDEELQIILHQKSSFILGRSGTGKTTVLTKKLYQKEQLHHVAVEQNRDANIMNITHTDGNAESENVLRQLFVTVSPKLCYAIKQHVSHLKSFARNESSSLANGPIDADGIDDSEQFSGIPDSFVGVPPKSYPLVLTFNKFLFMLDGTLGSSYFDRFHGELNLSHGRTTITSPAYVMKRKEVNYEKFCTFYWNHFNSQFTKKLDSSRVFTEIISVIKGGLQTGETDDGKLSLEVYLHLSARVSTLSRQKREMIYDIFLTYEKMKTERREFDLSDFVNDLHRRIKRERYGGDVVDFVYIDEVQDLTMRQIALFKYICRNVDEGFVFSGDTAQTIARGIDFRFQDVRCLFYKEFLMNERNDGDNRSQTRGQISQIFHLRQNFRTHAGILKLGDSVIKLIYHFFPHSIDILPPESSLIFGEAPILLESGSDENAIVTIFGNAGNMGGGSLVGFGAEQVILVRDDCDRKEISSYVGKQALVLTIVECKGLEFQDVLLYNFFGSSPLKNQWRVIYEFMQVQNLLDSKLQQSFPNFNPAKHNVLCSELKQLYVAITRTRQRLWICENKEDLSKPMFDYWKKLCVVQIRQLDDSLARAMQVASSPEEWKARGRKLLAVENYEVATMCFERAGDRHWETYAKAAGLKASADRTFDLNPEEASSILRQAAVLFESINVYQKAADCFYELKEYDRAGRIYFELCGASYLEKAGKCFTLAGYYERAAEVFAKCNLFSECLLSCTEGKLYDLGLQYIQYWKQQEMGGKLVMIEQVFLENCALSLHEQGDKIAMLRFVKAFNSEESMHSFLKNLGCLDELMDLEVELGNFLKAADIARERALAGHHERAAEVFAKCNLFSECLSSCTEGKLYDLGLQFIQCWKHQENGGELDQIEQVFLENCASSLHKQDDKIKMMNFVKSFSSEEAMQTFLKNLGCLDELLDLEIEFGNFSKAADIAREKGEILHEADLLDKAELFKEECELLLLYIYASCLWAGGKGWPLKSFPQMEELLLKAKASAQNIQPRDLYRTVCTDSLIFLNRNYSLAELKQLLIISQNHKNQRGVISSTKKILDLMLQVDFSKYERERDIMENSVMLHLERISQNKVSVETLIYFWNSWKETVLRILKFLEKVDVNETSGSAELGEFCLNYLGVRKLSFGMSTLYVCLYPDAEWMKEVDKTFLKKFGKLVSVDVEHLFAAAHNHWSMELISTGMKVLNVLEALWKNTRQLSDFRKTKLVLHIYEVAKMLSSCKPVRQSHQDSKSLQRCVNVSVDEHFRRVFPLDWRRSVSNDIMFLRETEISLKILEEVVVNNTQGTRKLTFGQLGRMAMVLLGSPKGKMESVQVVLGRLGDDSPWKPFLQVFSESTQAQGQAQLSESLACKLYVALVNVFDANWRTEIDYIAPSCFLYLVDRLMVSLLEIQGYLMVTRSSVVEWFIHLEWKVNHRTNFVPVGDKSMFLRDTYHFLGSLLHCLLMNKHETLQWVKRVGNDSRDDFHVLLLRLVVLMCVHHLNSNSNVQDLVDVLSRKDIAEKLPIAFTNILQNIRKVGIANAVAEAFNEIGDPLVIVRTGKARSKELLCRGAIYLDIAGQSKDDLLQILFRGKVNARQCRVDAADLYSGSFSGLPQKKNEGCVEFQDGNFWEVFDLLKLVENKNDRGSKSFVSNVPNIKVQIDKTYDLLTTAIAIAMDNNTCTHEYKEEGDCLLLELQLLSAALDSVKDNMLLVEDSARRLLSGKPVFEYFLSPLIPQKDTTTSPENLESSVTEKGNDIDSKNDEGIKDASPAAAPGMQQEGSQVDETNQGKGKEQSKHAKKKQNKNNKKKNKKK</sequence>
<feature type="compositionally biased region" description="Polar residues" evidence="6">
    <location>
        <begin position="2917"/>
        <end position="2928"/>
    </location>
</feature>
<reference evidence="9" key="1">
    <citation type="journal article" date="2021" name="Nat. Commun.">
        <title>Genomic analyses provide insights into spinach domestication and the genetic basis of agronomic traits.</title>
        <authorList>
            <person name="Cai X."/>
            <person name="Sun X."/>
            <person name="Xu C."/>
            <person name="Sun H."/>
            <person name="Wang X."/>
            <person name="Ge C."/>
            <person name="Zhang Z."/>
            <person name="Wang Q."/>
            <person name="Fei Z."/>
            <person name="Jiao C."/>
            <person name="Wang Q."/>
        </authorList>
    </citation>
    <scope>NUCLEOTIDE SEQUENCE [LARGE SCALE GENOMIC DNA]</scope>
    <source>
        <strain evidence="9">cv. Varoflay</strain>
    </source>
</reference>
<accession>A0A9R0JWI8</accession>
<dbReference type="KEGG" id="soe:110788818"/>
<feature type="compositionally biased region" description="Basic residues" evidence="6">
    <location>
        <begin position="2936"/>
        <end position="2952"/>
    </location>
</feature>
<keyword evidence="7" id="KW-0472">Membrane</keyword>
<dbReference type="InterPro" id="IPR039904">
    <property type="entry name" value="TRANK1"/>
</dbReference>
<dbReference type="FunFam" id="3.40.50.300:FF:000326">
    <property type="entry name" value="P-loop containing nucleoside triphosphate hydrolase"/>
    <property type="match status" value="1"/>
</dbReference>
<dbReference type="Proteomes" id="UP000813463">
    <property type="component" value="Chromosome 2"/>
</dbReference>
<dbReference type="CDD" id="cd18808">
    <property type="entry name" value="SF1_C_Upf1"/>
    <property type="match status" value="1"/>
</dbReference>
<dbReference type="GO" id="GO:0016787">
    <property type="term" value="F:hydrolase activity"/>
    <property type="evidence" value="ECO:0007669"/>
    <property type="project" value="UniProtKB-UniRule"/>
</dbReference>
<evidence type="ECO:0000259" key="8">
    <source>
        <dbReference type="PROSITE" id="PS51198"/>
    </source>
</evidence>
<dbReference type="OrthoDB" id="3156807at2759"/>
<evidence type="ECO:0000313" key="10">
    <source>
        <dbReference type="RefSeq" id="XP_021849150.1"/>
    </source>
</evidence>
<dbReference type="GO" id="GO:0004386">
    <property type="term" value="F:helicase activity"/>
    <property type="evidence" value="ECO:0007669"/>
    <property type="project" value="UniProtKB-UniRule"/>
</dbReference>
<reference evidence="10" key="2">
    <citation type="submission" date="2025-08" db="UniProtKB">
        <authorList>
            <consortium name="RefSeq"/>
        </authorList>
    </citation>
    <scope>IDENTIFICATION</scope>
    <source>
        <tissue evidence="10">Leaf</tissue>
    </source>
</reference>
<dbReference type="GO" id="GO:0005524">
    <property type="term" value="F:ATP binding"/>
    <property type="evidence" value="ECO:0007669"/>
    <property type="project" value="UniProtKB-UniRule"/>
</dbReference>
<evidence type="ECO:0000313" key="9">
    <source>
        <dbReference type="Proteomes" id="UP000813463"/>
    </source>
</evidence>
<protein>
    <recommendedName>
        <fullName evidence="8">UvrD-like helicase ATP-binding domain-containing protein</fullName>
    </recommendedName>
</protein>
<dbReference type="InterPro" id="IPR041677">
    <property type="entry name" value="DNA2/NAM7_AAA_11"/>
</dbReference>
<organism evidence="9 10">
    <name type="scientific">Spinacia oleracea</name>
    <name type="common">Spinach</name>
    <dbReference type="NCBI Taxonomy" id="3562"/>
    <lineage>
        <taxon>Eukaryota</taxon>
        <taxon>Viridiplantae</taxon>
        <taxon>Streptophyta</taxon>
        <taxon>Embryophyta</taxon>
        <taxon>Tracheophyta</taxon>
        <taxon>Spermatophyta</taxon>
        <taxon>Magnoliopsida</taxon>
        <taxon>eudicotyledons</taxon>
        <taxon>Gunneridae</taxon>
        <taxon>Pentapetalae</taxon>
        <taxon>Caryophyllales</taxon>
        <taxon>Chenopodiaceae</taxon>
        <taxon>Chenopodioideae</taxon>
        <taxon>Anserineae</taxon>
        <taxon>Spinacia</taxon>
    </lineage>
</organism>
<keyword evidence="1 5" id="KW-0547">Nucleotide-binding</keyword>
<dbReference type="InterPro" id="IPR011990">
    <property type="entry name" value="TPR-like_helical_dom_sf"/>
</dbReference>
<name>A0A9R0JWI8_SPIOL</name>